<dbReference type="Gramene" id="TraesARI6A03G03368490.1">
    <property type="protein sequence ID" value="TraesARI6A03G03368490.1"/>
    <property type="gene ID" value="TraesARI6A03G03368490"/>
</dbReference>
<reference evidence="2" key="2">
    <citation type="submission" date="2018-10" db="UniProtKB">
        <authorList>
            <consortium name="EnsemblPlants"/>
        </authorList>
    </citation>
    <scope>IDENTIFICATION</scope>
</reference>
<dbReference type="Gramene" id="TraesCAD_scaffold_005332_01G000100.1">
    <property type="protein sequence ID" value="TraesCAD_scaffold_005332_01G000100.1"/>
    <property type="gene ID" value="TraesCAD_scaffold_005332_01G000100"/>
</dbReference>
<dbReference type="Gramene" id="TraesSYM6A03G03357860.1">
    <property type="protein sequence ID" value="TraesSYM6A03G03357860.1"/>
    <property type="gene ID" value="TraesSYM6A03G03357860"/>
</dbReference>
<name>A0A3B6NVY0_WHEAT</name>
<evidence type="ECO:0008006" key="4">
    <source>
        <dbReference type="Google" id="ProtNLM"/>
    </source>
</evidence>
<dbReference type="Proteomes" id="UP000019116">
    <property type="component" value="Chromosome 6A"/>
</dbReference>
<reference evidence="2" key="1">
    <citation type="submission" date="2018-08" db="EMBL/GenBank/DDBJ databases">
        <authorList>
            <person name="Rossello M."/>
        </authorList>
    </citation>
    <scope>NUCLEOTIDE SEQUENCE [LARGE SCALE GENOMIC DNA]</scope>
    <source>
        <strain evidence="2">cv. Chinese Spring</strain>
    </source>
</reference>
<evidence type="ECO:0000313" key="3">
    <source>
        <dbReference type="Proteomes" id="UP000019116"/>
    </source>
</evidence>
<dbReference type="Gramene" id="TraesCS6A03G1041400.1">
    <property type="protein sequence ID" value="TraesCS6A03G1041400.1.CDS"/>
    <property type="gene ID" value="TraesCS6A03G1041400"/>
</dbReference>
<dbReference type="Gramene" id="TraesLDM6A03G03418460.1">
    <property type="protein sequence ID" value="TraesLDM6A03G03418460.1"/>
    <property type="gene ID" value="TraesLDM6A03G03418460"/>
</dbReference>
<evidence type="ECO:0000256" key="1">
    <source>
        <dbReference type="SAM" id="SignalP"/>
    </source>
</evidence>
<feature type="chain" id="PRO_5043178678" description="Knottin scorpion toxin-like domain-containing protein" evidence="1">
    <location>
        <begin position="22"/>
        <end position="67"/>
    </location>
</feature>
<dbReference type="Gramene" id="TraesNOR6A03G03449670.1">
    <property type="protein sequence ID" value="TraesNOR6A03G03449670.1"/>
    <property type="gene ID" value="TraesNOR6A03G03449670"/>
</dbReference>
<dbReference type="Gramene" id="TraesCS6A02G416900.1">
    <property type="protein sequence ID" value="TraesCS6A02G416900.1"/>
    <property type="gene ID" value="TraesCS6A02G416900"/>
</dbReference>
<organism evidence="2">
    <name type="scientific">Triticum aestivum</name>
    <name type="common">Wheat</name>
    <dbReference type="NCBI Taxonomy" id="4565"/>
    <lineage>
        <taxon>Eukaryota</taxon>
        <taxon>Viridiplantae</taxon>
        <taxon>Streptophyta</taxon>
        <taxon>Embryophyta</taxon>
        <taxon>Tracheophyta</taxon>
        <taxon>Spermatophyta</taxon>
        <taxon>Magnoliopsida</taxon>
        <taxon>Liliopsida</taxon>
        <taxon>Poales</taxon>
        <taxon>Poaceae</taxon>
        <taxon>BOP clade</taxon>
        <taxon>Pooideae</taxon>
        <taxon>Triticodae</taxon>
        <taxon>Triticeae</taxon>
        <taxon>Triticinae</taxon>
        <taxon>Triticum</taxon>
    </lineage>
</organism>
<dbReference type="Gramene" id="TraesPARA_EIv1.0_1989380.1">
    <property type="protein sequence ID" value="TraesPARA_EIv1.0_1989380.1.CDS"/>
    <property type="gene ID" value="TraesPARA_EIv1.0_1989380"/>
</dbReference>
<protein>
    <recommendedName>
        <fullName evidence="4">Knottin scorpion toxin-like domain-containing protein</fullName>
    </recommendedName>
</protein>
<dbReference type="Gramene" id="TraesRN6A0101026800.1">
    <property type="protein sequence ID" value="TraesRN6A0101026800.1"/>
    <property type="gene ID" value="TraesRN6A0101026800"/>
</dbReference>
<dbReference type="AlphaFoldDB" id="A0A3B6NVY0"/>
<proteinExistence type="predicted"/>
<dbReference type="Gramene" id="TraesLAC6A03G03368750.1">
    <property type="protein sequence ID" value="TraesLAC6A03G03368750.1"/>
    <property type="gene ID" value="TraesLAC6A03G03368750"/>
</dbReference>
<dbReference type="EnsemblPlants" id="TraesCS6A02G416900.1">
    <property type="protein sequence ID" value="TraesCS6A02G416900.1"/>
    <property type="gene ID" value="TraesCS6A02G416900"/>
</dbReference>
<dbReference type="OMA" id="CNRIERH"/>
<keyword evidence="3" id="KW-1185">Reference proteome</keyword>
<accession>A0A3B6NVY0</accession>
<dbReference type="Gramene" id="TraesJUL6A03G03441280.1">
    <property type="protein sequence ID" value="TraesJUL6A03G03441280.1"/>
    <property type="gene ID" value="TraesJUL6A03G03441280"/>
</dbReference>
<evidence type="ECO:0000313" key="2">
    <source>
        <dbReference type="EnsemblPlants" id="TraesCS6A02G416900.1"/>
    </source>
</evidence>
<dbReference type="Gramene" id="TraesROB_scaffold_001619_01G001300.1">
    <property type="protein sequence ID" value="TraesROB_scaffold_001619_01G001300.1"/>
    <property type="gene ID" value="TraesROB_scaffold_001619_01G001300"/>
</dbReference>
<dbReference type="SMR" id="A0A3B6NVY0"/>
<feature type="signal peptide" evidence="1">
    <location>
        <begin position="1"/>
        <end position="21"/>
    </location>
</feature>
<sequence>MAIAFLVLIMMSATTLPSCHARVGEPTCEDLQQGCSVPDCMDLCNKKHLGTHTFYCNNIGQCCCKRL</sequence>
<keyword evidence="1" id="KW-0732">Signal</keyword>
<dbReference type="Gramene" id="TraesCLE_scaffold_002663_01G000500.1">
    <property type="protein sequence ID" value="TraesCLE_scaffold_002663_01G000500.1"/>
    <property type="gene ID" value="TraesCLE_scaffold_002663_01G000500"/>
</dbReference>